<dbReference type="GO" id="GO:0044874">
    <property type="term" value="P:lipoprotein localization to outer membrane"/>
    <property type="evidence" value="ECO:0007669"/>
    <property type="project" value="TreeGrafter"/>
</dbReference>
<evidence type="ECO:0000313" key="3">
    <source>
        <dbReference type="Proteomes" id="UP000310597"/>
    </source>
</evidence>
<dbReference type="PANTHER" id="PTHR30489">
    <property type="entry name" value="LIPOPROTEIN-RELEASING SYSTEM TRANSMEMBRANE PROTEIN LOLE"/>
    <property type="match status" value="1"/>
</dbReference>
<dbReference type="RefSeq" id="WP_136907204.1">
    <property type="nucleotide sequence ID" value="NZ_SWJZ01000053.1"/>
</dbReference>
<reference evidence="2 3" key="1">
    <citation type="submission" date="2019-04" db="EMBL/GenBank/DDBJ databases">
        <title>Draft Whole-Genome sequence of the purple photosynthetic bacterium Rhodobacter capsulatus SP108 with an indigenous class A beta-lactamase.</title>
        <authorList>
            <person name="Robertson S."/>
            <person name="Meyer T.E."/>
            <person name="Kyndt J.A."/>
        </authorList>
    </citation>
    <scope>NUCLEOTIDE SEQUENCE [LARGE SCALE GENOMIC DNA]</scope>
    <source>
        <strain evidence="2 3">SP108</strain>
    </source>
</reference>
<comment type="caution">
    <text evidence="2">The sequence shown here is derived from an EMBL/GenBank/DDBJ whole genome shotgun (WGS) entry which is preliminary data.</text>
</comment>
<evidence type="ECO:0000256" key="1">
    <source>
        <dbReference type="SAM" id="Phobius"/>
    </source>
</evidence>
<dbReference type="GO" id="GO:0098797">
    <property type="term" value="C:plasma membrane protein complex"/>
    <property type="evidence" value="ECO:0007669"/>
    <property type="project" value="TreeGrafter"/>
</dbReference>
<gene>
    <name evidence="2" type="ORF">FBT96_12695</name>
</gene>
<dbReference type="InterPro" id="IPR051447">
    <property type="entry name" value="Lipoprotein-release_system"/>
</dbReference>
<proteinExistence type="predicted"/>
<feature type="transmembrane region" description="Helical" evidence="1">
    <location>
        <begin position="366"/>
        <end position="386"/>
    </location>
</feature>
<keyword evidence="1" id="KW-0812">Transmembrane</keyword>
<dbReference type="AlphaFoldDB" id="A0A4U1JPR2"/>
<keyword evidence="1" id="KW-0472">Membrane</keyword>
<feature type="transmembrane region" description="Helical" evidence="1">
    <location>
        <begin position="16"/>
        <end position="38"/>
    </location>
</feature>
<dbReference type="EMBL" id="SWJZ01000053">
    <property type="protein sequence ID" value="TKD17785.1"/>
    <property type="molecule type" value="Genomic_DNA"/>
</dbReference>
<organism evidence="2 3">
    <name type="scientific">Rhodobacter capsulatus</name>
    <name type="common">Rhodopseudomonas capsulata</name>
    <dbReference type="NCBI Taxonomy" id="1061"/>
    <lineage>
        <taxon>Bacteria</taxon>
        <taxon>Pseudomonadati</taxon>
        <taxon>Pseudomonadota</taxon>
        <taxon>Alphaproteobacteria</taxon>
        <taxon>Rhodobacterales</taxon>
        <taxon>Rhodobacter group</taxon>
        <taxon>Rhodobacter</taxon>
    </lineage>
</organism>
<accession>A0A4U1JPR2</accession>
<evidence type="ECO:0000313" key="2">
    <source>
        <dbReference type="EMBL" id="TKD17785.1"/>
    </source>
</evidence>
<dbReference type="Proteomes" id="UP000310597">
    <property type="component" value="Unassembled WGS sequence"/>
</dbReference>
<feature type="transmembrane region" description="Helical" evidence="1">
    <location>
        <begin position="309"/>
        <end position="334"/>
    </location>
</feature>
<protein>
    <submittedName>
        <fullName evidence="2">ABC transporter permease</fullName>
    </submittedName>
</protein>
<dbReference type="PANTHER" id="PTHR30489:SF0">
    <property type="entry name" value="LIPOPROTEIN-RELEASING SYSTEM TRANSMEMBRANE PROTEIN LOLE"/>
    <property type="match status" value="1"/>
</dbReference>
<feature type="transmembrane region" description="Helical" evidence="1">
    <location>
        <begin position="267"/>
        <end position="289"/>
    </location>
</feature>
<keyword evidence="1" id="KW-1133">Transmembrane helix</keyword>
<dbReference type="OrthoDB" id="7691572at2"/>
<sequence length="399" mass="41842">MLIVSLALRDLFRDRLFLLCNVAVMVGVLVPLLILFGVKNGVYAALIGQMMANPASLQIDSRGNAELTEAQIAPLRRWPEVAFVTPKVRSQFDYVTVHHAGSAVSLRAALLIPSGAGDPNLPPGLGLGPAEVAVSAGLARQMQIVTGDTVDLVTQAETRPKQLRLPMTVRAVLPETVSEGRSVFAPFAALETVEAFYDAYALPEHGISEGRPLAERVATYAGVRLYARRLEDLGPLQQRVETALGLATSARSREVAMLLGLGRNLDLALGLTTALACCGLAAALLFGFWSDAMRKRGTLAALAMLGLPARALALLPLVQALATALIGIAVSFLLYALAARVATRMFGADLAAGGSIASISPAQAGAIILSVLALVLVSATLSAWAAQRVDPARTLREGA</sequence>
<name>A0A4U1JPR2_RHOCA</name>